<dbReference type="EnsemblMetazoa" id="AFAF006106-RA">
    <property type="protein sequence ID" value="AFAF006106-PA"/>
    <property type="gene ID" value="AFAF006106"/>
</dbReference>
<feature type="region of interest" description="Disordered" evidence="1">
    <location>
        <begin position="1"/>
        <end position="119"/>
    </location>
</feature>
<evidence type="ECO:0000313" key="3">
    <source>
        <dbReference type="Proteomes" id="UP000075886"/>
    </source>
</evidence>
<evidence type="ECO:0000313" key="2">
    <source>
        <dbReference type="EnsemblMetazoa" id="AFAF006106-PA"/>
    </source>
</evidence>
<protein>
    <submittedName>
        <fullName evidence="2">Uncharacterized protein</fullName>
    </submittedName>
</protein>
<reference evidence="3" key="1">
    <citation type="submission" date="2014-01" db="EMBL/GenBank/DDBJ databases">
        <title>The Genome Sequence of Anopheles farauti FAR1 (V2).</title>
        <authorList>
            <consortium name="The Broad Institute Genomics Platform"/>
            <person name="Neafsey D.E."/>
            <person name="Besansky N."/>
            <person name="Howell P."/>
            <person name="Walton C."/>
            <person name="Young S.K."/>
            <person name="Zeng Q."/>
            <person name="Gargeya S."/>
            <person name="Fitzgerald M."/>
            <person name="Haas B."/>
            <person name="Abouelleil A."/>
            <person name="Allen A.W."/>
            <person name="Alvarado L."/>
            <person name="Arachchi H.M."/>
            <person name="Berlin A.M."/>
            <person name="Chapman S.B."/>
            <person name="Gainer-Dewar J."/>
            <person name="Goldberg J."/>
            <person name="Griggs A."/>
            <person name="Gujja S."/>
            <person name="Hansen M."/>
            <person name="Howarth C."/>
            <person name="Imamovic A."/>
            <person name="Ireland A."/>
            <person name="Larimer J."/>
            <person name="McCowan C."/>
            <person name="Murphy C."/>
            <person name="Pearson M."/>
            <person name="Poon T.W."/>
            <person name="Priest M."/>
            <person name="Roberts A."/>
            <person name="Saif S."/>
            <person name="Shea T."/>
            <person name="Sisk P."/>
            <person name="Sykes S."/>
            <person name="Wortman J."/>
            <person name="Nusbaum C."/>
            <person name="Birren B."/>
        </authorList>
    </citation>
    <scope>NUCLEOTIDE SEQUENCE [LARGE SCALE GENOMIC DNA]</scope>
    <source>
        <strain evidence="3">FAR1</strain>
    </source>
</reference>
<organism evidence="2 3">
    <name type="scientific">Anopheles farauti</name>
    <dbReference type="NCBI Taxonomy" id="69004"/>
    <lineage>
        <taxon>Eukaryota</taxon>
        <taxon>Metazoa</taxon>
        <taxon>Ecdysozoa</taxon>
        <taxon>Arthropoda</taxon>
        <taxon>Hexapoda</taxon>
        <taxon>Insecta</taxon>
        <taxon>Pterygota</taxon>
        <taxon>Neoptera</taxon>
        <taxon>Endopterygota</taxon>
        <taxon>Diptera</taxon>
        <taxon>Nematocera</taxon>
        <taxon>Culicoidea</taxon>
        <taxon>Culicidae</taxon>
        <taxon>Anophelinae</taxon>
        <taxon>Anopheles</taxon>
    </lineage>
</organism>
<reference evidence="2" key="2">
    <citation type="submission" date="2020-05" db="UniProtKB">
        <authorList>
            <consortium name="EnsemblMetazoa"/>
        </authorList>
    </citation>
    <scope>IDENTIFICATION</scope>
    <source>
        <strain evidence="2">FAR1</strain>
    </source>
</reference>
<dbReference type="VEuPathDB" id="VectorBase:AFAF006106"/>
<sequence length="171" mass="17834">MPSSQGYSKVASEPPIEPVDINTSSISTTTTTAKAARMPAGGNVGSGGGAATAMMSTAPAGGGGIQSNPAGKIPATNSQQRLMPTDTDSVASSMDEAEMQVARRNQNGEETDTDTDTDTMASRSSMASAWFTVGVLCFVNLINYMDRFTIADESARAVQTKRVPEFVTEPR</sequence>
<dbReference type="STRING" id="69004.A0A182QA56"/>
<name>A0A182QA56_9DIPT</name>
<evidence type="ECO:0000256" key="1">
    <source>
        <dbReference type="SAM" id="MobiDB-lite"/>
    </source>
</evidence>
<dbReference type="AlphaFoldDB" id="A0A182QA56"/>
<proteinExistence type="predicted"/>
<feature type="compositionally biased region" description="Polar residues" evidence="1">
    <location>
        <begin position="75"/>
        <end position="92"/>
    </location>
</feature>
<dbReference type="EMBL" id="AXCN02000411">
    <property type="status" value="NOT_ANNOTATED_CDS"/>
    <property type="molecule type" value="Genomic_DNA"/>
</dbReference>
<keyword evidence="3" id="KW-1185">Reference proteome</keyword>
<accession>A0A182QA56</accession>
<feature type="compositionally biased region" description="Low complexity" evidence="1">
    <location>
        <begin position="23"/>
        <end position="32"/>
    </location>
</feature>
<dbReference type="Proteomes" id="UP000075886">
    <property type="component" value="Unassembled WGS sequence"/>
</dbReference>